<dbReference type="EMBL" id="BQKE01000001">
    <property type="protein sequence ID" value="GJM61294.1"/>
    <property type="molecule type" value="Genomic_DNA"/>
</dbReference>
<evidence type="ECO:0008006" key="5">
    <source>
        <dbReference type="Google" id="ProtNLM"/>
    </source>
</evidence>
<dbReference type="Proteomes" id="UP001310022">
    <property type="component" value="Unassembled WGS sequence"/>
</dbReference>
<dbReference type="PANTHER" id="PTHR32309:SF13">
    <property type="entry name" value="FERRIC ENTEROBACTIN TRANSPORT PROTEIN FEPE"/>
    <property type="match status" value="1"/>
</dbReference>
<feature type="transmembrane region" description="Helical" evidence="2">
    <location>
        <begin position="462"/>
        <end position="485"/>
    </location>
</feature>
<dbReference type="GO" id="GO:0005886">
    <property type="term" value="C:plasma membrane"/>
    <property type="evidence" value="ECO:0007669"/>
    <property type="project" value="TreeGrafter"/>
</dbReference>
<protein>
    <recommendedName>
        <fullName evidence="5">Polysaccharide chain length determinant N-terminal domain-containing protein</fullName>
    </recommendedName>
</protein>
<proteinExistence type="predicted"/>
<dbReference type="PANTHER" id="PTHR32309">
    <property type="entry name" value="TYROSINE-PROTEIN KINASE"/>
    <property type="match status" value="1"/>
</dbReference>
<keyword evidence="4" id="KW-1185">Reference proteome</keyword>
<organism evidence="3 4">
    <name type="scientific">Persicobacter diffluens</name>
    <dbReference type="NCBI Taxonomy" id="981"/>
    <lineage>
        <taxon>Bacteria</taxon>
        <taxon>Pseudomonadati</taxon>
        <taxon>Bacteroidota</taxon>
        <taxon>Cytophagia</taxon>
        <taxon>Cytophagales</taxon>
        <taxon>Persicobacteraceae</taxon>
        <taxon>Persicobacter</taxon>
    </lineage>
</organism>
<evidence type="ECO:0000256" key="1">
    <source>
        <dbReference type="SAM" id="Coils"/>
    </source>
</evidence>
<keyword evidence="2" id="KW-1133">Transmembrane helix</keyword>
<comment type="caution">
    <text evidence="3">The sequence shown here is derived from an EMBL/GenBank/DDBJ whole genome shotgun (WGS) entry which is preliminary data.</text>
</comment>
<evidence type="ECO:0000313" key="4">
    <source>
        <dbReference type="Proteomes" id="UP001310022"/>
    </source>
</evidence>
<feature type="coiled-coil region" evidence="1">
    <location>
        <begin position="265"/>
        <end position="292"/>
    </location>
</feature>
<sequence>MDLINLIRLLISNWKYLVFLPVATAIAIAYATKDEVRTYTTASKIYTGLASGYDIETHAAGNFNYKLSQVIFDNAINLIKADKMAEEVSLQLLAQHLSMKEENPFILKNENYKEVQSIFTPETLSQVVHKGNEAETYRNLTKFRHSSVKNEITDLLQSSHPYYSLKSIKGYSVKRLQGSDLVSFEFSSSDPGIAQNTLIFLAKAFNQVYNNLKKQQAEQVVAYFGKQVDSTYHALKGAERRLLNLKVDNQILVLEDHVKLMEFKRDDLLNLKESYEIELSAKEAQLKALEAGGGENIKIKPSSELLDIKNKLAEDNARLSLIQITNQSDDKEVKLLEKRIAKSKEQLESSISENLSQKSGNTVDAEVIALTMSEVEALRSKIAVTKRILADFWNDYASVTEMELEIKMIERNIFIAQENYIHLLTDYQKAKTKLKNLTVSHSISMVDIPFYPINPDPSMRKLIIVAGFMGMFIFIASVIIGAYFMDSSITTINKAQQLTGAEVVGGLPQMDKIEKGVDMVQIKEKLSRQIEADIRQKQTLVKTKPMLLALVSLREQEGKTTIGYEVGKQLAEYNKILLVRNGNSTLEPKKIVSKNLEPWYYQKTKSLHQSKDFDKFLENPYIQNEYDYVILELGAILNFEYPIQLLAKAHHSFLIIDVHRSWSNADTKAIEKIKQLESVQFDILLNNINLFEIEKLIGEIPKQRSKFRATVKSILQLKLKSKKFWVKNSQ</sequence>
<keyword evidence="1" id="KW-0175">Coiled coil</keyword>
<name>A0AAN4VXY4_9BACT</name>
<gene>
    <name evidence="3" type="ORF">PEDI_18460</name>
</gene>
<dbReference type="GO" id="GO:0004713">
    <property type="term" value="F:protein tyrosine kinase activity"/>
    <property type="evidence" value="ECO:0007669"/>
    <property type="project" value="TreeGrafter"/>
</dbReference>
<reference evidence="3 4" key="1">
    <citation type="submission" date="2021-12" db="EMBL/GenBank/DDBJ databases">
        <title>Genome sequencing of bacteria with rrn-lacking chromosome and rrn-plasmid.</title>
        <authorList>
            <person name="Anda M."/>
            <person name="Iwasaki W."/>
        </authorList>
    </citation>
    <scope>NUCLEOTIDE SEQUENCE [LARGE SCALE GENOMIC DNA]</scope>
    <source>
        <strain evidence="3 4">NBRC 15940</strain>
    </source>
</reference>
<accession>A0AAN4VXY4</accession>
<evidence type="ECO:0000256" key="2">
    <source>
        <dbReference type="SAM" id="Phobius"/>
    </source>
</evidence>
<keyword evidence="2" id="KW-0812">Transmembrane</keyword>
<dbReference type="RefSeq" id="WP_338236870.1">
    <property type="nucleotide sequence ID" value="NZ_BQKE01000001.1"/>
</dbReference>
<keyword evidence="2" id="KW-0472">Membrane</keyword>
<evidence type="ECO:0000313" key="3">
    <source>
        <dbReference type="EMBL" id="GJM61294.1"/>
    </source>
</evidence>
<feature type="coiled-coil region" evidence="1">
    <location>
        <begin position="326"/>
        <end position="353"/>
    </location>
</feature>
<dbReference type="InterPro" id="IPR050445">
    <property type="entry name" value="Bact_polysacc_biosynth/exp"/>
</dbReference>
<dbReference type="AlphaFoldDB" id="A0AAN4VXY4"/>